<evidence type="ECO:0000256" key="12">
    <source>
        <dbReference type="SAM" id="MobiDB-lite"/>
    </source>
</evidence>
<keyword evidence="5" id="KW-0378">Hydrolase</keyword>
<keyword evidence="11" id="KW-0175">Coiled coil</keyword>
<comment type="caution">
    <text evidence="16">The sequence shown here is derived from an EMBL/GenBank/DDBJ whole genome shotgun (WGS) entry which is preliminary data.</text>
</comment>
<feature type="transmembrane region" description="Helical" evidence="13">
    <location>
        <begin position="215"/>
        <end position="240"/>
    </location>
</feature>
<name>A0ABR2THG8_9ROSI</name>
<gene>
    <name evidence="16" type="ORF">V6N11_021864</name>
</gene>
<evidence type="ECO:0000259" key="14">
    <source>
        <dbReference type="Pfam" id="PF02517"/>
    </source>
</evidence>
<feature type="transmembrane region" description="Helical" evidence="13">
    <location>
        <begin position="12"/>
        <end position="30"/>
    </location>
</feature>
<keyword evidence="17" id="KW-1185">Reference proteome</keyword>
<evidence type="ECO:0000256" key="2">
    <source>
        <dbReference type="ARBA" id="ARBA00006897"/>
    </source>
</evidence>
<keyword evidence="4 13" id="KW-0812">Transmembrane</keyword>
<feature type="transmembrane region" description="Helical" evidence="13">
    <location>
        <begin position="51"/>
        <end position="71"/>
    </location>
</feature>
<dbReference type="EC" id="3.4.26.1" evidence="10"/>
<keyword evidence="8 13" id="KW-0472">Membrane</keyword>
<evidence type="ECO:0000256" key="11">
    <source>
        <dbReference type="SAM" id="Coils"/>
    </source>
</evidence>
<comment type="subcellular location">
    <subcellularLocation>
        <location evidence="1">Endoplasmic reticulum membrane</location>
        <topology evidence="1">Multi-pass membrane protein</topology>
    </subcellularLocation>
</comment>
<feature type="region of interest" description="Disordered" evidence="12">
    <location>
        <begin position="555"/>
        <end position="582"/>
    </location>
</feature>
<feature type="domain" description="CAAX prenyl protease 2/Lysostaphin resistance protein A-like" evidence="14">
    <location>
        <begin position="153"/>
        <end position="259"/>
    </location>
</feature>
<proteinExistence type="inferred from homology"/>
<dbReference type="PANTHER" id="PTHR13046:SF0">
    <property type="entry name" value="CAAX PRENYL PROTEASE 2"/>
    <property type="match status" value="1"/>
</dbReference>
<feature type="compositionally biased region" description="Basic and acidic residues" evidence="12">
    <location>
        <begin position="408"/>
        <end position="420"/>
    </location>
</feature>
<dbReference type="Proteomes" id="UP001396334">
    <property type="component" value="Unassembled WGS sequence"/>
</dbReference>
<evidence type="ECO:0000259" key="15">
    <source>
        <dbReference type="Pfam" id="PF26130"/>
    </source>
</evidence>
<dbReference type="Pfam" id="PF02517">
    <property type="entry name" value="Rce1-like"/>
    <property type="match status" value="1"/>
</dbReference>
<keyword evidence="6" id="KW-0256">Endoplasmic reticulum</keyword>
<dbReference type="EMBL" id="JBBPBN010000005">
    <property type="protein sequence ID" value="KAK9036941.1"/>
    <property type="molecule type" value="Genomic_DNA"/>
</dbReference>
<evidence type="ECO:0000256" key="6">
    <source>
        <dbReference type="ARBA" id="ARBA00022824"/>
    </source>
</evidence>
<protein>
    <recommendedName>
        <fullName evidence="10">intramembrane prenyl-peptidase Rce1</fullName>
        <ecNumber evidence="10">3.4.26.1</ecNumber>
    </recommendedName>
</protein>
<reference evidence="16 17" key="1">
    <citation type="journal article" date="2024" name="G3 (Bethesda)">
        <title>Genome assembly of Hibiscus sabdariffa L. provides insights into metabolisms of medicinal natural products.</title>
        <authorList>
            <person name="Kim T."/>
        </authorList>
    </citation>
    <scope>NUCLEOTIDE SEQUENCE [LARGE SCALE GENOMIC DNA]</scope>
    <source>
        <strain evidence="16">TK-2024</strain>
        <tissue evidence="16">Old leaves</tissue>
    </source>
</reference>
<evidence type="ECO:0000256" key="7">
    <source>
        <dbReference type="ARBA" id="ARBA00022989"/>
    </source>
</evidence>
<dbReference type="InterPro" id="IPR058594">
    <property type="entry name" value="PB1-like_dom_pln"/>
</dbReference>
<comment type="similarity">
    <text evidence="2">Belongs to the peptidase U48 family.</text>
</comment>
<evidence type="ECO:0000313" key="17">
    <source>
        <dbReference type="Proteomes" id="UP001396334"/>
    </source>
</evidence>
<evidence type="ECO:0000256" key="8">
    <source>
        <dbReference type="ARBA" id="ARBA00023136"/>
    </source>
</evidence>
<feature type="region of interest" description="Disordered" evidence="12">
    <location>
        <begin position="403"/>
        <end position="436"/>
    </location>
</feature>
<feature type="domain" description="PB1-like" evidence="15">
    <location>
        <begin position="293"/>
        <end position="379"/>
    </location>
</feature>
<accession>A0ABR2THG8</accession>
<sequence length="594" mass="65750">MQETVGCLSKPVAVMACIAMALFYVAILYAPTLILRLPPPQSYEFFMIRRFICAAVCSVASVIFCALVLPIRNGEPTHSFGVYGIRSDHFWQAVVFPLFLTSLMYAGSLMLKSILLVNKWKERRHQYGEPLLGCIKSTLLCFPGQISSVASNVLFWRNFVVAPVTEELVFRACMIPLLLCGEFKAYNVIFLCPTFFSLAHLNHVMEIYSRHNYSLLKASMVVGLQLGYTVVFGSYASFLFIRTGNIVAPLVAHAFCNYMGLPVLFVQSKGWENHDEHGRPKAMEIGMCESIYVLQYFHGGKFRTTPMLEYVNGSIEKFQVDPDRLFIWDILGNVELLGYGQHKFVYYGDPDSDFNCDWLVLMHNDETVRQVIQLLVTQGAVIGALEAVGEELSTTIEEFVSEPITDGGPKEVADREDHACDGGPRGNVDADDGPMGDADGFNLVDGPMKDTGGVKGAADGGPSVVVDVDGGRSVVSSANGGPNADSYSDSATKDENDEESFLHNIEIIFDVDEELDNIRRNMKNSKRRRKTVVDEGNEDTDDAMVWDDVVDEIESKENDGKLEGNESEYLDSSDPGEYGGNYESEVEVCGTFVG</sequence>
<dbReference type="Pfam" id="PF26130">
    <property type="entry name" value="PB1-like"/>
    <property type="match status" value="1"/>
</dbReference>
<keyword evidence="7 13" id="KW-1133">Transmembrane helix</keyword>
<comment type="catalytic activity">
    <reaction evidence="9">
        <text>Hydrolyzes the peptide bond -P2-(S-farnesyl or geranylgeranyl)C-P1'-P2'-P3'-COOH where P1' and P2' are amino acids with aliphatic sidechains and P3' is any C-terminal residue.</text>
        <dbReference type="EC" id="3.4.26.1"/>
    </reaction>
</comment>
<dbReference type="InterPro" id="IPR003675">
    <property type="entry name" value="Rce1/LyrA-like_dom"/>
</dbReference>
<dbReference type="InterPro" id="IPR039731">
    <property type="entry name" value="Rce1"/>
</dbReference>
<dbReference type="PANTHER" id="PTHR13046">
    <property type="entry name" value="PROTEASE U48 CAAX PRENYL PROTEASE RCE1"/>
    <property type="match status" value="1"/>
</dbReference>
<feature type="transmembrane region" description="Helical" evidence="13">
    <location>
        <begin position="91"/>
        <end position="117"/>
    </location>
</feature>
<keyword evidence="3" id="KW-0645">Protease</keyword>
<evidence type="ECO:0000256" key="9">
    <source>
        <dbReference type="ARBA" id="ARBA00047280"/>
    </source>
</evidence>
<organism evidence="16 17">
    <name type="scientific">Hibiscus sabdariffa</name>
    <name type="common">roselle</name>
    <dbReference type="NCBI Taxonomy" id="183260"/>
    <lineage>
        <taxon>Eukaryota</taxon>
        <taxon>Viridiplantae</taxon>
        <taxon>Streptophyta</taxon>
        <taxon>Embryophyta</taxon>
        <taxon>Tracheophyta</taxon>
        <taxon>Spermatophyta</taxon>
        <taxon>Magnoliopsida</taxon>
        <taxon>eudicotyledons</taxon>
        <taxon>Gunneridae</taxon>
        <taxon>Pentapetalae</taxon>
        <taxon>rosids</taxon>
        <taxon>malvids</taxon>
        <taxon>Malvales</taxon>
        <taxon>Malvaceae</taxon>
        <taxon>Malvoideae</taxon>
        <taxon>Hibiscus</taxon>
    </lineage>
</organism>
<feature type="compositionally biased region" description="Low complexity" evidence="12">
    <location>
        <begin position="469"/>
        <end position="478"/>
    </location>
</feature>
<evidence type="ECO:0000256" key="3">
    <source>
        <dbReference type="ARBA" id="ARBA00022670"/>
    </source>
</evidence>
<feature type="transmembrane region" description="Helical" evidence="13">
    <location>
        <begin position="246"/>
        <end position="266"/>
    </location>
</feature>
<evidence type="ECO:0000256" key="10">
    <source>
        <dbReference type="ARBA" id="ARBA00049729"/>
    </source>
</evidence>
<evidence type="ECO:0000256" key="4">
    <source>
        <dbReference type="ARBA" id="ARBA00022692"/>
    </source>
</evidence>
<feature type="compositionally biased region" description="Basic and acidic residues" evidence="12">
    <location>
        <begin position="555"/>
        <end position="564"/>
    </location>
</feature>
<evidence type="ECO:0000313" key="16">
    <source>
        <dbReference type="EMBL" id="KAK9036941.1"/>
    </source>
</evidence>
<feature type="region of interest" description="Disordered" evidence="12">
    <location>
        <begin position="469"/>
        <end position="496"/>
    </location>
</feature>
<evidence type="ECO:0000256" key="13">
    <source>
        <dbReference type="SAM" id="Phobius"/>
    </source>
</evidence>
<feature type="coiled-coil region" evidence="11">
    <location>
        <begin position="508"/>
        <end position="535"/>
    </location>
</feature>
<evidence type="ECO:0000256" key="1">
    <source>
        <dbReference type="ARBA" id="ARBA00004477"/>
    </source>
</evidence>
<evidence type="ECO:0000256" key="5">
    <source>
        <dbReference type="ARBA" id="ARBA00022801"/>
    </source>
</evidence>